<comment type="cofactor">
    <cofactor evidence="1 10">
        <name>FAD</name>
        <dbReference type="ChEBI" id="CHEBI:57692"/>
    </cofactor>
</comment>
<keyword evidence="2 10" id="KW-0963">Cytoplasm</keyword>
<keyword evidence="5 10" id="KW-0808">Transferase</keyword>
<comment type="function">
    <text evidence="10">Catalyzes the folate-dependent formation of 5-methyl-uridine at position 54 (M-5-U54) in all tRNAs.</text>
</comment>
<dbReference type="AlphaFoldDB" id="A0A9D2LZ04"/>
<accession>A0A9D2LZ04</accession>
<evidence type="ECO:0000256" key="9">
    <source>
        <dbReference type="ARBA" id="ARBA00023027"/>
    </source>
</evidence>
<dbReference type="NCBIfam" id="TIGR00137">
    <property type="entry name" value="gid_trmFO"/>
    <property type="match status" value="1"/>
</dbReference>
<sequence length="458" mass="50123">MAARGVTVLGAGLAGCEAAWQLARRGFAVTLYEMKPQKFSPAHHSQGFAELICSNSLKASRIDSAAGLLKEEMRRLGSLLMACAEKSAVPAGGALAVDREEFSRLATQAIEGEPRITVVREEVTDIPQGPVVVATGPLTSEGLSQKIQQLCGGSLSFFDAAAPIVTRESLDMEHCFAASRYGRGDEDGEEGDYLNCPMNKAEYDAFQEALVTAQRAPVHSFDVRDPKVYEGCMPIEVLASRGHDAIRFGPMKPVGLRDPRTGHRPWAVLQLRTENRERTLFNLVGFQTNLKFGEQRRVFGMIPALRHAEFVRYGVMHRNTFLNSPQLLQADYSFRGRPELFFAGQITGVEGYMESASSGLLAGLNLARRLSGQETLVLPETTMLGALARYVAGYQGKDFQPMGANFGVLPPLPEKIRDKRQRYGALAQRGLSHLAAYCREMGQPLEESAPGAEVEEKL</sequence>
<dbReference type="GO" id="GO:0005829">
    <property type="term" value="C:cytosol"/>
    <property type="evidence" value="ECO:0007669"/>
    <property type="project" value="TreeGrafter"/>
</dbReference>
<dbReference type="EC" id="2.1.1.74" evidence="10"/>
<keyword evidence="6 10" id="KW-0819">tRNA processing</keyword>
<reference evidence="12" key="1">
    <citation type="journal article" date="2021" name="PeerJ">
        <title>Extensive microbial diversity within the chicken gut microbiome revealed by metagenomics and culture.</title>
        <authorList>
            <person name="Gilroy R."/>
            <person name="Ravi A."/>
            <person name="Getino M."/>
            <person name="Pursley I."/>
            <person name="Horton D.L."/>
            <person name="Alikhan N.F."/>
            <person name="Baker D."/>
            <person name="Gharbi K."/>
            <person name="Hall N."/>
            <person name="Watson M."/>
            <person name="Adriaenssens E.M."/>
            <person name="Foster-Nyarko E."/>
            <person name="Jarju S."/>
            <person name="Secka A."/>
            <person name="Antonio M."/>
            <person name="Oren A."/>
            <person name="Chaudhuri R.R."/>
            <person name="La Ragione R."/>
            <person name="Hildebrand F."/>
            <person name="Pallen M.J."/>
        </authorList>
    </citation>
    <scope>NUCLEOTIDE SEQUENCE</scope>
    <source>
        <strain evidence="12">ChiBcolR8-3208</strain>
    </source>
</reference>
<evidence type="ECO:0000256" key="6">
    <source>
        <dbReference type="ARBA" id="ARBA00022694"/>
    </source>
</evidence>
<dbReference type="GO" id="GO:0002098">
    <property type="term" value="P:tRNA wobble uridine modification"/>
    <property type="evidence" value="ECO:0007669"/>
    <property type="project" value="TreeGrafter"/>
</dbReference>
<dbReference type="HAMAP" id="MF_01037">
    <property type="entry name" value="TrmFO"/>
    <property type="match status" value="1"/>
</dbReference>
<dbReference type="GO" id="GO:0050660">
    <property type="term" value="F:flavin adenine dinucleotide binding"/>
    <property type="evidence" value="ECO:0007669"/>
    <property type="project" value="UniProtKB-UniRule"/>
</dbReference>
<dbReference type="SUPFAM" id="SSF51905">
    <property type="entry name" value="FAD/NAD(P)-binding domain"/>
    <property type="match status" value="1"/>
</dbReference>
<dbReference type="InterPro" id="IPR004417">
    <property type="entry name" value="TrmFO"/>
</dbReference>
<dbReference type="PROSITE" id="PS51257">
    <property type="entry name" value="PROKAR_LIPOPROTEIN"/>
    <property type="match status" value="1"/>
</dbReference>
<evidence type="ECO:0000256" key="10">
    <source>
        <dbReference type="HAMAP-Rule" id="MF_01037"/>
    </source>
</evidence>
<evidence type="ECO:0000256" key="2">
    <source>
        <dbReference type="ARBA" id="ARBA00022490"/>
    </source>
</evidence>
<name>A0A9D2LZ04_9FIRM</name>
<dbReference type="Gene3D" id="3.50.50.60">
    <property type="entry name" value="FAD/NAD(P)-binding domain"/>
    <property type="match status" value="2"/>
</dbReference>
<dbReference type="InterPro" id="IPR040131">
    <property type="entry name" value="MnmG_N"/>
</dbReference>
<evidence type="ECO:0000256" key="5">
    <source>
        <dbReference type="ARBA" id="ARBA00022679"/>
    </source>
</evidence>
<comment type="catalytic activity">
    <reaction evidence="10">
        <text>uridine(54) in tRNA + (6R)-5,10-methylene-5,6,7,8-tetrahydrofolate + NADH + H(+) = 5-methyluridine(54) in tRNA + (6S)-5,6,7,8-tetrahydrofolate + NAD(+)</text>
        <dbReference type="Rhea" id="RHEA:16873"/>
        <dbReference type="Rhea" id="RHEA-COMP:10167"/>
        <dbReference type="Rhea" id="RHEA-COMP:10193"/>
        <dbReference type="ChEBI" id="CHEBI:15378"/>
        <dbReference type="ChEBI" id="CHEBI:15636"/>
        <dbReference type="ChEBI" id="CHEBI:57453"/>
        <dbReference type="ChEBI" id="CHEBI:57540"/>
        <dbReference type="ChEBI" id="CHEBI:57945"/>
        <dbReference type="ChEBI" id="CHEBI:65315"/>
        <dbReference type="ChEBI" id="CHEBI:74447"/>
        <dbReference type="EC" id="2.1.1.74"/>
    </reaction>
</comment>
<evidence type="ECO:0000256" key="7">
    <source>
        <dbReference type="ARBA" id="ARBA00022827"/>
    </source>
</evidence>
<dbReference type="PROSITE" id="PS01281">
    <property type="entry name" value="GIDA_2"/>
    <property type="match status" value="1"/>
</dbReference>
<evidence type="ECO:0000256" key="1">
    <source>
        <dbReference type="ARBA" id="ARBA00001974"/>
    </source>
</evidence>
<comment type="catalytic activity">
    <reaction evidence="10">
        <text>uridine(54) in tRNA + (6R)-5,10-methylene-5,6,7,8-tetrahydrofolate + NADPH + H(+) = 5-methyluridine(54) in tRNA + (6S)-5,6,7,8-tetrahydrofolate + NADP(+)</text>
        <dbReference type="Rhea" id="RHEA:62372"/>
        <dbReference type="Rhea" id="RHEA-COMP:10167"/>
        <dbReference type="Rhea" id="RHEA-COMP:10193"/>
        <dbReference type="ChEBI" id="CHEBI:15378"/>
        <dbReference type="ChEBI" id="CHEBI:15636"/>
        <dbReference type="ChEBI" id="CHEBI:57453"/>
        <dbReference type="ChEBI" id="CHEBI:57783"/>
        <dbReference type="ChEBI" id="CHEBI:58349"/>
        <dbReference type="ChEBI" id="CHEBI:65315"/>
        <dbReference type="ChEBI" id="CHEBI:74447"/>
        <dbReference type="EC" id="2.1.1.74"/>
    </reaction>
</comment>
<evidence type="ECO:0000256" key="3">
    <source>
        <dbReference type="ARBA" id="ARBA00022603"/>
    </source>
</evidence>
<dbReference type="Proteomes" id="UP000824214">
    <property type="component" value="Unassembled WGS sequence"/>
</dbReference>
<keyword evidence="8 10" id="KW-0521">NADP</keyword>
<comment type="similarity">
    <text evidence="10">Belongs to the MnmG family. TrmFO subfamily.</text>
</comment>
<evidence type="ECO:0000313" key="12">
    <source>
        <dbReference type="EMBL" id="HJB37962.1"/>
    </source>
</evidence>
<evidence type="ECO:0000256" key="4">
    <source>
        <dbReference type="ARBA" id="ARBA00022630"/>
    </source>
</evidence>
<evidence type="ECO:0000256" key="8">
    <source>
        <dbReference type="ARBA" id="ARBA00022857"/>
    </source>
</evidence>
<evidence type="ECO:0000259" key="11">
    <source>
        <dbReference type="Pfam" id="PF01134"/>
    </source>
</evidence>
<dbReference type="EMBL" id="DWXZ01000167">
    <property type="protein sequence ID" value="HJB37962.1"/>
    <property type="molecule type" value="Genomic_DNA"/>
</dbReference>
<keyword evidence="3 10" id="KW-0489">Methyltransferase</keyword>
<keyword evidence="9 10" id="KW-0520">NAD</keyword>
<dbReference type="PANTHER" id="PTHR11806:SF2">
    <property type="entry name" value="METHYLENETETRAHYDROFOLATE--TRNA-(URACIL-5-)-METHYLTRANSFERASE TRMFO"/>
    <property type="match status" value="1"/>
</dbReference>
<dbReference type="GO" id="GO:0030488">
    <property type="term" value="P:tRNA methylation"/>
    <property type="evidence" value="ECO:0007669"/>
    <property type="project" value="TreeGrafter"/>
</dbReference>
<dbReference type="PANTHER" id="PTHR11806">
    <property type="entry name" value="GLUCOSE INHIBITED DIVISION PROTEIN A"/>
    <property type="match status" value="1"/>
</dbReference>
<keyword evidence="4 10" id="KW-0285">Flavoprotein</keyword>
<dbReference type="InterPro" id="IPR020595">
    <property type="entry name" value="MnmG-rel_CS"/>
</dbReference>
<organism evidence="12 13">
    <name type="scientific">Candidatus Acutalibacter ornithocaccae</name>
    <dbReference type="NCBI Taxonomy" id="2838416"/>
    <lineage>
        <taxon>Bacteria</taxon>
        <taxon>Bacillati</taxon>
        <taxon>Bacillota</taxon>
        <taxon>Clostridia</taxon>
        <taxon>Eubacteriales</taxon>
        <taxon>Acutalibacteraceae</taxon>
        <taxon>Acutalibacter</taxon>
    </lineage>
</organism>
<dbReference type="NCBIfam" id="NF003739">
    <property type="entry name" value="PRK05335.1"/>
    <property type="match status" value="1"/>
</dbReference>
<dbReference type="InterPro" id="IPR002218">
    <property type="entry name" value="MnmG-rel"/>
</dbReference>
<protein>
    <recommendedName>
        <fullName evidence="10">Methylenetetrahydrofolate--tRNA-(uracil-5-)-methyltransferase TrmFO</fullName>
        <ecNumber evidence="10">2.1.1.74</ecNumber>
    </recommendedName>
    <alternativeName>
        <fullName evidence="10">Folate-dependent tRNA (uracil-5-)-methyltransferase</fullName>
    </alternativeName>
    <alternativeName>
        <fullName evidence="10">Folate-dependent tRNA(M-5-U54)-methyltransferase</fullName>
    </alternativeName>
</protein>
<keyword evidence="7 10" id="KW-0274">FAD</keyword>
<dbReference type="InterPro" id="IPR036188">
    <property type="entry name" value="FAD/NAD-bd_sf"/>
</dbReference>
<proteinExistence type="inferred from homology"/>
<comment type="subcellular location">
    <subcellularLocation>
        <location evidence="10">Cytoplasm</location>
    </subcellularLocation>
</comment>
<feature type="binding site" evidence="10">
    <location>
        <begin position="10"/>
        <end position="15"/>
    </location>
    <ligand>
        <name>FAD</name>
        <dbReference type="ChEBI" id="CHEBI:57692"/>
    </ligand>
</feature>
<comment type="caution">
    <text evidence="12">The sequence shown here is derived from an EMBL/GenBank/DDBJ whole genome shotgun (WGS) entry which is preliminary data.</text>
</comment>
<dbReference type="GO" id="GO:0047151">
    <property type="term" value="F:tRNA (uracil(54)-C5)-methyltransferase activity, 5,10-methylenetetrahydrofolate-dependent"/>
    <property type="evidence" value="ECO:0007669"/>
    <property type="project" value="UniProtKB-UniRule"/>
</dbReference>
<evidence type="ECO:0000313" key="13">
    <source>
        <dbReference type="Proteomes" id="UP000824214"/>
    </source>
</evidence>
<reference evidence="12" key="2">
    <citation type="submission" date="2021-04" db="EMBL/GenBank/DDBJ databases">
        <authorList>
            <person name="Gilroy R."/>
        </authorList>
    </citation>
    <scope>NUCLEOTIDE SEQUENCE</scope>
    <source>
        <strain evidence="12">ChiBcolR8-3208</strain>
    </source>
</reference>
<feature type="domain" description="MnmG N-terminal" evidence="11">
    <location>
        <begin position="6"/>
        <end position="374"/>
    </location>
</feature>
<dbReference type="Pfam" id="PF01134">
    <property type="entry name" value="GIDA"/>
    <property type="match status" value="1"/>
</dbReference>
<gene>
    <name evidence="10 12" type="primary">trmFO</name>
    <name evidence="12" type="ORF">H9942_07840</name>
</gene>